<evidence type="ECO:0000256" key="1">
    <source>
        <dbReference type="ARBA" id="ARBA00012417"/>
    </source>
</evidence>
<dbReference type="InterPro" id="IPR005790">
    <property type="entry name" value="DNA_polIII_delta"/>
</dbReference>
<dbReference type="EMBL" id="JACIDY010000001">
    <property type="protein sequence ID" value="MBB3938856.1"/>
    <property type="molecule type" value="Genomic_DNA"/>
</dbReference>
<evidence type="ECO:0000256" key="4">
    <source>
        <dbReference type="ARBA" id="ARBA00022705"/>
    </source>
</evidence>
<proteinExistence type="inferred from homology"/>
<reference evidence="8 9" key="1">
    <citation type="submission" date="2020-08" db="EMBL/GenBank/DDBJ databases">
        <title>Genomic Encyclopedia of Type Strains, Phase IV (KMG-IV): sequencing the most valuable type-strain genomes for metagenomic binning, comparative biology and taxonomic classification.</title>
        <authorList>
            <person name="Goeker M."/>
        </authorList>
    </citation>
    <scope>NUCLEOTIDE SEQUENCE [LARGE SCALE GENOMIC DNA]</scope>
    <source>
        <strain evidence="8 9">DSM 27568</strain>
    </source>
</reference>
<keyword evidence="9" id="KW-1185">Reference proteome</keyword>
<dbReference type="NCBIfam" id="TIGR01128">
    <property type="entry name" value="holA"/>
    <property type="match status" value="1"/>
</dbReference>
<comment type="similarity">
    <text evidence="6">Belongs to the DNA polymerase HolA subunit family.</text>
</comment>
<dbReference type="Gene3D" id="1.20.272.10">
    <property type="match status" value="1"/>
</dbReference>
<evidence type="ECO:0000256" key="2">
    <source>
        <dbReference type="ARBA" id="ARBA00022679"/>
    </source>
</evidence>
<dbReference type="SUPFAM" id="SSF48019">
    <property type="entry name" value="post-AAA+ oligomerization domain-like"/>
    <property type="match status" value="1"/>
</dbReference>
<dbReference type="GO" id="GO:0003677">
    <property type="term" value="F:DNA binding"/>
    <property type="evidence" value="ECO:0007669"/>
    <property type="project" value="InterPro"/>
</dbReference>
<gene>
    <name evidence="8" type="ORF">GGR39_000485</name>
</gene>
<dbReference type="Proteomes" id="UP000561459">
    <property type="component" value="Unassembled WGS sequence"/>
</dbReference>
<organism evidence="8 9">
    <name type="scientific">Novosphingobium fluoreni</name>
    <dbReference type="NCBI Taxonomy" id="1391222"/>
    <lineage>
        <taxon>Bacteria</taxon>
        <taxon>Pseudomonadati</taxon>
        <taxon>Pseudomonadota</taxon>
        <taxon>Alphaproteobacteria</taxon>
        <taxon>Sphingomonadales</taxon>
        <taxon>Sphingomonadaceae</taxon>
        <taxon>Novosphingobium</taxon>
    </lineage>
</organism>
<evidence type="ECO:0000313" key="9">
    <source>
        <dbReference type="Proteomes" id="UP000561459"/>
    </source>
</evidence>
<accession>A0A7W6BVP9</accession>
<sequence length="348" mass="36874">MKATQKDFGSLAAKAAANARVFFFCGPDEAGAADAAARIVGLLPDAGERIEFSGAELRKDPVRLGDEARSTSLFGGTRHIWVRAAGDEAHDAVANLLDADGDPCPVLIVATGASDKSRTAKLLAPRPDALVGMFHAPDLASVTGVVRTQAGAAGLRLSSDLAERIARGAGLDTRLARSEIEKLALYCDAAPESPRTVTAADLDAIGAQTSDDDFGPLVDAVLGGRRERLAPELARLRAMQISPVGLLLALERRTAQLAALASRISPGQGMAQFLDAEANARRIFWRDKAVLGEQLRAWRGPRLERLAQRLMSLHQAMLGNSIDAELLLSQELAAFCRIAGSELVRKTA</sequence>
<dbReference type="GO" id="GO:0006261">
    <property type="term" value="P:DNA-templated DNA replication"/>
    <property type="evidence" value="ECO:0007669"/>
    <property type="project" value="TreeGrafter"/>
</dbReference>
<evidence type="ECO:0000313" key="8">
    <source>
        <dbReference type="EMBL" id="MBB3938856.1"/>
    </source>
</evidence>
<comment type="catalytic activity">
    <reaction evidence="7">
        <text>DNA(n) + a 2'-deoxyribonucleoside 5'-triphosphate = DNA(n+1) + diphosphate</text>
        <dbReference type="Rhea" id="RHEA:22508"/>
        <dbReference type="Rhea" id="RHEA-COMP:17339"/>
        <dbReference type="Rhea" id="RHEA-COMP:17340"/>
        <dbReference type="ChEBI" id="CHEBI:33019"/>
        <dbReference type="ChEBI" id="CHEBI:61560"/>
        <dbReference type="ChEBI" id="CHEBI:173112"/>
        <dbReference type="EC" id="2.7.7.7"/>
    </reaction>
</comment>
<keyword evidence="3 8" id="KW-0548">Nucleotidyltransferase</keyword>
<keyword evidence="5" id="KW-0239">DNA-directed DNA polymerase</keyword>
<keyword evidence="2 8" id="KW-0808">Transferase</keyword>
<dbReference type="EC" id="2.7.7.7" evidence="1"/>
<protein>
    <recommendedName>
        <fullName evidence="1">DNA-directed DNA polymerase</fullName>
        <ecNumber evidence="1">2.7.7.7</ecNumber>
    </recommendedName>
</protein>
<dbReference type="InterPro" id="IPR027417">
    <property type="entry name" value="P-loop_NTPase"/>
</dbReference>
<evidence type="ECO:0000256" key="7">
    <source>
        <dbReference type="ARBA" id="ARBA00049244"/>
    </source>
</evidence>
<evidence type="ECO:0000256" key="6">
    <source>
        <dbReference type="ARBA" id="ARBA00034754"/>
    </source>
</evidence>
<dbReference type="AlphaFoldDB" id="A0A7W6BVP9"/>
<dbReference type="RefSeq" id="WP_183615706.1">
    <property type="nucleotide sequence ID" value="NZ_JACIDY010000001.1"/>
</dbReference>
<name>A0A7W6BVP9_9SPHN</name>
<dbReference type="PANTHER" id="PTHR34388">
    <property type="entry name" value="DNA POLYMERASE III SUBUNIT DELTA"/>
    <property type="match status" value="1"/>
</dbReference>
<comment type="caution">
    <text evidence="8">The sequence shown here is derived from an EMBL/GenBank/DDBJ whole genome shotgun (WGS) entry which is preliminary data.</text>
</comment>
<dbReference type="SUPFAM" id="SSF52540">
    <property type="entry name" value="P-loop containing nucleoside triphosphate hydrolases"/>
    <property type="match status" value="1"/>
</dbReference>
<dbReference type="PANTHER" id="PTHR34388:SF1">
    <property type="entry name" value="DNA POLYMERASE III SUBUNIT DELTA"/>
    <property type="match status" value="1"/>
</dbReference>
<evidence type="ECO:0000256" key="5">
    <source>
        <dbReference type="ARBA" id="ARBA00022932"/>
    </source>
</evidence>
<evidence type="ECO:0000256" key="3">
    <source>
        <dbReference type="ARBA" id="ARBA00022695"/>
    </source>
</evidence>
<dbReference type="GO" id="GO:0009360">
    <property type="term" value="C:DNA polymerase III complex"/>
    <property type="evidence" value="ECO:0007669"/>
    <property type="project" value="TreeGrafter"/>
</dbReference>
<dbReference type="GO" id="GO:0003887">
    <property type="term" value="F:DNA-directed DNA polymerase activity"/>
    <property type="evidence" value="ECO:0007669"/>
    <property type="project" value="UniProtKB-KW"/>
</dbReference>
<dbReference type="InterPro" id="IPR008921">
    <property type="entry name" value="DNA_pol3_clamp-load_cplx_C"/>
</dbReference>
<keyword evidence="4" id="KW-0235">DNA replication</keyword>